<sequence>MNEHFASFHSDAGSLDLFKANSERIELLLKKYINIDVIIFSHDRASSPLFSLHTASSLCFHAMMESRDNELAKMAMKLEFDMLSKIKFTPARIVDLDGLLCDIFVRQCPKPIDYLNRRDLIRIFNIITKEIYGNGDDSPVVEEYGSFVMDMFNVKSDLDLSINFKNSMEVPRRKKISTLRTFNQKLNMIQRKGHVTGLQSILTARVPIIKVTDSGTGIECDLSVDNRDGIAKSHIFRAISNIDDRFRKLTLLMKSWAKAHNINSPKDHTLSSLAIVSFVAFHLQTCNPPILPPFSVLLKDGGDPISVAKNVRSYLNYGKQNKESLAKLFITLFVKLASVEKLWQNGICVGLYEGSWIFKSWKRLYAISVEDFIDRSQNVARAVGTTQVKAIYGCIHKSLDYLLQFLDGQGQGNNLVDVLFEKQAVSTLGVEISSNTRENKRNHRTSQNPCPPKKRRVSEALVKNQVQKPSEKKIAQGLHGIQPHDVGRMPQAVGETGHNVHAPFTPRVSHSPSLAIPSSNAHVIHSSSSQGIIPSRFLLNPVAMVNHSSSSLGILPSRFPLNPVAFDGSYNPADKSHLVSSQTSLGFVKNFHHQAVAPHPYIGSIHSRLPEINHHQYRDHTLYNQRNDQFRS</sequence>
<dbReference type="Pfam" id="PF22600">
    <property type="entry name" value="MTPAP-like_central"/>
    <property type="match status" value="1"/>
</dbReference>
<evidence type="ECO:0000313" key="3">
    <source>
        <dbReference type="EMBL" id="KAK7316909.1"/>
    </source>
</evidence>
<dbReference type="Gene3D" id="1.10.1410.10">
    <property type="match status" value="1"/>
</dbReference>
<feature type="domain" description="Poly(A) RNA polymerase mitochondrial-like central palm" evidence="2">
    <location>
        <begin position="109"/>
        <end position="240"/>
    </location>
</feature>
<name>A0AAN9Q0T8_CLITE</name>
<dbReference type="PANTHER" id="PTHR12271:SF134">
    <property type="entry name" value="NUCLEOTIDYLTRANSFERASE FAMILY PROTEIN"/>
    <property type="match status" value="1"/>
</dbReference>
<feature type="region of interest" description="Disordered" evidence="1">
    <location>
        <begin position="434"/>
        <end position="456"/>
    </location>
</feature>
<evidence type="ECO:0000313" key="4">
    <source>
        <dbReference type="Proteomes" id="UP001359559"/>
    </source>
</evidence>
<gene>
    <name evidence="3" type="ORF">RJT34_00714</name>
</gene>
<proteinExistence type="predicted"/>
<dbReference type="SUPFAM" id="SSF81301">
    <property type="entry name" value="Nucleotidyltransferase"/>
    <property type="match status" value="1"/>
</dbReference>
<protein>
    <recommendedName>
        <fullName evidence="2">Poly(A) RNA polymerase mitochondrial-like central palm domain-containing protein</fullName>
    </recommendedName>
</protein>
<dbReference type="Gene3D" id="3.30.460.10">
    <property type="entry name" value="Beta Polymerase, domain 2"/>
    <property type="match status" value="1"/>
</dbReference>
<comment type="caution">
    <text evidence="3">The sequence shown here is derived from an EMBL/GenBank/DDBJ whole genome shotgun (WGS) entry which is preliminary data.</text>
</comment>
<dbReference type="GO" id="GO:0016779">
    <property type="term" value="F:nucleotidyltransferase activity"/>
    <property type="evidence" value="ECO:0007669"/>
    <property type="project" value="TreeGrafter"/>
</dbReference>
<keyword evidence="4" id="KW-1185">Reference proteome</keyword>
<evidence type="ECO:0000256" key="1">
    <source>
        <dbReference type="SAM" id="MobiDB-lite"/>
    </source>
</evidence>
<dbReference type="Proteomes" id="UP001359559">
    <property type="component" value="Unassembled WGS sequence"/>
</dbReference>
<dbReference type="PANTHER" id="PTHR12271">
    <property type="entry name" value="POLY A POLYMERASE CID PAP -RELATED"/>
    <property type="match status" value="1"/>
</dbReference>
<dbReference type="GO" id="GO:0031123">
    <property type="term" value="P:RNA 3'-end processing"/>
    <property type="evidence" value="ECO:0007669"/>
    <property type="project" value="TreeGrafter"/>
</dbReference>
<reference evidence="3 4" key="1">
    <citation type="submission" date="2024-01" db="EMBL/GenBank/DDBJ databases">
        <title>The genomes of 5 underutilized Papilionoideae crops provide insights into root nodulation and disease resistance.</title>
        <authorList>
            <person name="Yuan L."/>
        </authorList>
    </citation>
    <scope>NUCLEOTIDE SEQUENCE [LARGE SCALE GENOMIC DNA]</scope>
    <source>
        <strain evidence="3">LY-2023</strain>
        <tissue evidence="3">Leaf</tissue>
    </source>
</reference>
<dbReference type="EMBL" id="JAYKXN010000001">
    <property type="protein sequence ID" value="KAK7316909.1"/>
    <property type="molecule type" value="Genomic_DNA"/>
</dbReference>
<dbReference type="InterPro" id="IPR054708">
    <property type="entry name" value="MTPAP-like_central"/>
</dbReference>
<dbReference type="SUPFAM" id="SSF81631">
    <property type="entry name" value="PAP/OAS1 substrate-binding domain"/>
    <property type="match status" value="1"/>
</dbReference>
<dbReference type="InterPro" id="IPR043519">
    <property type="entry name" value="NT_sf"/>
</dbReference>
<evidence type="ECO:0000259" key="2">
    <source>
        <dbReference type="Pfam" id="PF22600"/>
    </source>
</evidence>
<accession>A0AAN9Q0T8</accession>
<dbReference type="CDD" id="cd05402">
    <property type="entry name" value="NT_PAP_TUTase"/>
    <property type="match status" value="1"/>
</dbReference>
<dbReference type="AlphaFoldDB" id="A0AAN9Q0T8"/>
<organism evidence="3 4">
    <name type="scientific">Clitoria ternatea</name>
    <name type="common">Butterfly pea</name>
    <dbReference type="NCBI Taxonomy" id="43366"/>
    <lineage>
        <taxon>Eukaryota</taxon>
        <taxon>Viridiplantae</taxon>
        <taxon>Streptophyta</taxon>
        <taxon>Embryophyta</taxon>
        <taxon>Tracheophyta</taxon>
        <taxon>Spermatophyta</taxon>
        <taxon>Magnoliopsida</taxon>
        <taxon>eudicotyledons</taxon>
        <taxon>Gunneridae</taxon>
        <taxon>Pentapetalae</taxon>
        <taxon>rosids</taxon>
        <taxon>fabids</taxon>
        <taxon>Fabales</taxon>
        <taxon>Fabaceae</taxon>
        <taxon>Papilionoideae</taxon>
        <taxon>50 kb inversion clade</taxon>
        <taxon>NPAAA clade</taxon>
        <taxon>indigoferoid/millettioid clade</taxon>
        <taxon>Phaseoleae</taxon>
        <taxon>Clitoria</taxon>
    </lineage>
</organism>